<keyword evidence="3" id="KW-1185">Reference proteome</keyword>
<dbReference type="AlphaFoldDB" id="A0A0D3KNZ2"/>
<keyword evidence="1" id="KW-0812">Transmembrane</keyword>
<name>A0A0D3KNZ2_EMIH1</name>
<accession>A0A0D3KNZ2</accession>
<evidence type="ECO:0000256" key="1">
    <source>
        <dbReference type="SAM" id="Phobius"/>
    </source>
</evidence>
<dbReference type="HOGENOM" id="CLU_652896_0_0_1"/>
<proteinExistence type="predicted"/>
<dbReference type="EnsemblProtists" id="EOD37477">
    <property type="protein sequence ID" value="EOD37477"/>
    <property type="gene ID" value="EMIHUDRAFT_109732"/>
</dbReference>
<evidence type="ECO:0000313" key="2">
    <source>
        <dbReference type="EnsemblProtists" id="EOD37477"/>
    </source>
</evidence>
<protein>
    <recommendedName>
        <fullName evidence="4">Amine oxidase domain-containing protein</fullName>
    </recommendedName>
</protein>
<organism evidence="2 3">
    <name type="scientific">Emiliania huxleyi (strain CCMP1516)</name>
    <dbReference type="NCBI Taxonomy" id="280463"/>
    <lineage>
        <taxon>Eukaryota</taxon>
        <taxon>Haptista</taxon>
        <taxon>Haptophyta</taxon>
        <taxon>Prymnesiophyceae</taxon>
        <taxon>Isochrysidales</taxon>
        <taxon>Noelaerhabdaceae</taxon>
        <taxon>Emiliania</taxon>
    </lineage>
</organism>
<dbReference type="RefSeq" id="XP_005789906.1">
    <property type="nucleotide sequence ID" value="XM_005789849.1"/>
</dbReference>
<dbReference type="KEGG" id="ehx:EMIHUDRAFT_109732"/>
<sequence length="477" mass="50375">MHTEPCHSRRPPPLTLLLRGFAAGLLLLLLIALSIRIHRGALSGEPTALASSSALAAASSAFTRTANRASEAASAASSAFTRTANRASEAASDTFVPERFTPPSGLPPGTTCEYLPPWLEAAMNSMVAKAVQLVTRYPTLSHLPIDAKVRVGLIDYDVRNITIVDLSLSQIRMGACRKPNVLTDGATAAQQAAASWRPGLYLARLWDALTHPGLYLGEAGGEARAAAAGWRPGKYAGLLTKYTPQLLPDAYVVRVRDVNVTESVRAHYAGVYGLGAFGIDAVCQLRGELEVVAVYSRPAALGGTTGNDHGEVVEGGGTKVTGCNALFDVRSTDLYGPGGLELQEVGTPVSLPFGRLLCYGPAALAGPLSGLVGISLAGEARALAARLRGEFSGLAPMLNDVLRRYLPGEEYEGWYLGKYAQKGGEVLHAEASARYPSMMYLGRAADAVAVAAGVVPPRPPPAPFAPLARWDEHRFWH</sequence>
<dbReference type="GeneID" id="17282747"/>
<keyword evidence="1" id="KW-0472">Membrane</keyword>
<evidence type="ECO:0000313" key="3">
    <source>
        <dbReference type="Proteomes" id="UP000013827"/>
    </source>
</evidence>
<reference evidence="2" key="2">
    <citation type="submission" date="2024-10" db="UniProtKB">
        <authorList>
            <consortium name="EnsemblProtists"/>
        </authorList>
    </citation>
    <scope>IDENTIFICATION</scope>
</reference>
<dbReference type="PaxDb" id="2903-EOD37477"/>
<dbReference type="Proteomes" id="UP000013827">
    <property type="component" value="Unassembled WGS sequence"/>
</dbReference>
<feature type="transmembrane region" description="Helical" evidence="1">
    <location>
        <begin position="16"/>
        <end position="35"/>
    </location>
</feature>
<evidence type="ECO:0008006" key="4">
    <source>
        <dbReference type="Google" id="ProtNLM"/>
    </source>
</evidence>
<reference evidence="3" key="1">
    <citation type="journal article" date="2013" name="Nature">
        <title>Pan genome of the phytoplankton Emiliania underpins its global distribution.</title>
        <authorList>
            <person name="Read B.A."/>
            <person name="Kegel J."/>
            <person name="Klute M.J."/>
            <person name="Kuo A."/>
            <person name="Lefebvre S.C."/>
            <person name="Maumus F."/>
            <person name="Mayer C."/>
            <person name="Miller J."/>
            <person name="Monier A."/>
            <person name="Salamov A."/>
            <person name="Young J."/>
            <person name="Aguilar M."/>
            <person name="Claverie J.M."/>
            <person name="Frickenhaus S."/>
            <person name="Gonzalez K."/>
            <person name="Herman E.K."/>
            <person name="Lin Y.C."/>
            <person name="Napier J."/>
            <person name="Ogata H."/>
            <person name="Sarno A.F."/>
            <person name="Shmutz J."/>
            <person name="Schroeder D."/>
            <person name="de Vargas C."/>
            <person name="Verret F."/>
            <person name="von Dassow P."/>
            <person name="Valentin K."/>
            <person name="Van de Peer Y."/>
            <person name="Wheeler G."/>
            <person name="Dacks J.B."/>
            <person name="Delwiche C.F."/>
            <person name="Dyhrman S.T."/>
            <person name="Glockner G."/>
            <person name="John U."/>
            <person name="Richards T."/>
            <person name="Worden A.Z."/>
            <person name="Zhang X."/>
            <person name="Grigoriev I.V."/>
            <person name="Allen A.E."/>
            <person name="Bidle K."/>
            <person name="Borodovsky M."/>
            <person name="Bowler C."/>
            <person name="Brownlee C."/>
            <person name="Cock J.M."/>
            <person name="Elias M."/>
            <person name="Gladyshev V.N."/>
            <person name="Groth M."/>
            <person name="Guda C."/>
            <person name="Hadaegh A."/>
            <person name="Iglesias-Rodriguez M.D."/>
            <person name="Jenkins J."/>
            <person name="Jones B.M."/>
            <person name="Lawson T."/>
            <person name="Leese F."/>
            <person name="Lindquist E."/>
            <person name="Lobanov A."/>
            <person name="Lomsadze A."/>
            <person name="Malik S.B."/>
            <person name="Marsh M.E."/>
            <person name="Mackinder L."/>
            <person name="Mock T."/>
            <person name="Mueller-Roeber B."/>
            <person name="Pagarete A."/>
            <person name="Parker M."/>
            <person name="Probert I."/>
            <person name="Quesneville H."/>
            <person name="Raines C."/>
            <person name="Rensing S.A."/>
            <person name="Riano-Pachon D.M."/>
            <person name="Richier S."/>
            <person name="Rokitta S."/>
            <person name="Shiraiwa Y."/>
            <person name="Soanes D.M."/>
            <person name="van der Giezen M."/>
            <person name="Wahlund T.M."/>
            <person name="Williams B."/>
            <person name="Wilson W."/>
            <person name="Wolfe G."/>
            <person name="Wurch L.L."/>
        </authorList>
    </citation>
    <scope>NUCLEOTIDE SEQUENCE</scope>
</reference>
<keyword evidence="1" id="KW-1133">Transmembrane helix</keyword>